<gene>
    <name evidence="1" type="ORF">ISU02_00210</name>
</gene>
<accession>A0ABR9ZM57</accession>
<evidence type="ECO:0000313" key="2">
    <source>
        <dbReference type="Proteomes" id="UP000614200"/>
    </source>
</evidence>
<organism evidence="1 2">
    <name type="scientific">Fusibacter ferrireducens</name>
    <dbReference type="NCBI Taxonomy" id="2785058"/>
    <lineage>
        <taxon>Bacteria</taxon>
        <taxon>Bacillati</taxon>
        <taxon>Bacillota</taxon>
        <taxon>Clostridia</taxon>
        <taxon>Eubacteriales</taxon>
        <taxon>Eubacteriales Family XII. Incertae Sedis</taxon>
        <taxon>Fusibacter</taxon>
    </lineage>
</organism>
<name>A0ABR9ZM57_9FIRM</name>
<proteinExistence type="predicted"/>
<sequence length="99" mass="11616">MRKITTLCGSTRFKESFENIEKKLTLEGRIVLSVCFFDKDDVLELDSEQYEILGELHRDKIKMSDGIFVINENGYIGESTRREIEYAQLLNKEIEYLES</sequence>
<comment type="caution">
    <text evidence="1">The sequence shown here is derived from an EMBL/GenBank/DDBJ whole genome shotgun (WGS) entry which is preliminary data.</text>
</comment>
<reference evidence="1 2" key="1">
    <citation type="submission" date="2020-11" db="EMBL/GenBank/DDBJ databases">
        <title>Fusibacter basophilias sp. nov.</title>
        <authorList>
            <person name="Qiu D."/>
        </authorList>
    </citation>
    <scope>NUCLEOTIDE SEQUENCE [LARGE SCALE GENOMIC DNA]</scope>
    <source>
        <strain evidence="1 2">Q10-2</strain>
    </source>
</reference>
<protein>
    <submittedName>
        <fullName evidence="1">Uncharacterized protein</fullName>
    </submittedName>
</protein>
<dbReference type="RefSeq" id="WP_194699765.1">
    <property type="nucleotide sequence ID" value="NZ_JADKNH010000001.1"/>
</dbReference>
<dbReference type="Proteomes" id="UP000614200">
    <property type="component" value="Unassembled WGS sequence"/>
</dbReference>
<dbReference type="EMBL" id="JADKNH010000001">
    <property type="protein sequence ID" value="MBF4691514.1"/>
    <property type="molecule type" value="Genomic_DNA"/>
</dbReference>
<evidence type="ECO:0000313" key="1">
    <source>
        <dbReference type="EMBL" id="MBF4691514.1"/>
    </source>
</evidence>
<keyword evidence="2" id="KW-1185">Reference proteome</keyword>